<dbReference type="SUPFAM" id="SSF50978">
    <property type="entry name" value="WD40 repeat-like"/>
    <property type="match status" value="1"/>
</dbReference>
<comment type="subcellular location">
    <subcellularLocation>
        <location evidence="1">Nucleus</location>
    </subcellularLocation>
</comment>
<evidence type="ECO:0000256" key="1">
    <source>
        <dbReference type="ARBA" id="ARBA00004123"/>
    </source>
</evidence>
<dbReference type="OrthoDB" id="9628807at2759"/>
<evidence type="ECO:0000256" key="5">
    <source>
        <dbReference type="SAM" id="MobiDB-lite"/>
    </source>
</evidence>
<reference evidence="8" key="1">
    <citation type="submission" date="2016-06" db="UniProtKB">
        <authorList>
            <consortium name="WormBaseParasite"/>
        </authorList>
    </citation>
    <scope>IDENTIFICATION</scope>
</reference>
<evidence type="ECO:0000256" key="2">
    <source>
        <dbReference type="ARBA" id="ARBA00008485"/>
    </source>
</evidence>
<dbReference type="GO" id="GO:0005737">
    <property type="term" value="C:cytoplasm"/>
    <property type="evidence" value="ECO:0007669"/>
    <property type="project" value="TreeGrafter"/>
</dbReference>
<dbReference type="Proteomes" id="UP000271098">
    <property type="component" value="Unassembled WGS sequence"/>
</dbReference>
<dbReference type="WBParaSite" id="GPUH_0002092501-mRNA-1">
    <property type="protein sequence ID" value="GPUH_0002092501-mRNA-1"/>
    <property type="gene ID" value="GPUH_0002092501"/>
</dbReference>
<dbReference type="AlphaFoldDB" id="A0A183EIV9"/>
<accession>A0A183EIV9</accession>
<keyword evidence="7" id="KW-1185">Reference proteome</keyword>
<evidence type="ECO:0000313" key="7">
    <source>
        <dbReference type="Proteomes" id="UP000271098"/>
    </source>
</evidence>
<evidence type="ECO:0000256" key="4">
    <source>
        <dbReference type="ARBA" id="ARBA00023242"/>
    </source>
</evidence>
<dbReference type="PANTHER" id="PTHR22607">
    <property type="entry name" value="DELETED IN ORAL CANCER 1/CDK2-ASSOCIATED PROTEIN 1"/>
    <property type="match status" value="1"/>
</dbReference>
<dbReference type="PANTHER" id="PTHR22607:SF3">
    <property type="entry name" value="CDK2-ASSOCIATED PROTEIN 1, ISOFORM B"/>
    <property type="match status" value="1"/>
</dbReference>
<reference evidence="6 7" key="2">
    <citation type="submission" date="2018-11" db="EMBL/GenBank/DDBJ databases">
        <authorList>
            <consortium name="Pathogen Informatics"/>
        </authorList>
    </citation>
    <scope>NUCLEOTIDE SEQUENCE [LARGE SCALE GENOMIC DNA]</scope>
</reference>
<dbReference type="InterPro" id="IPR036322">
    <property type="entry name" value="WD40_repeat_dom_sf"/>
</dbReference>
<dbReference type="EMBL" id="UYRT01091406">
    <property type="protein sequence ID" value="VDN37064.1"/>
    <property type="molecule type" value="Genomic_DNA"/>
</dbReference>
<dbReference type="GO" id="GO:0005634">
    <property type="term" value="C:nucleus"/>
    <property type="evidence" value="ECO:0007669"/>
    <property type="project" value="UniProtKB-SubCell"/>
</dbReference>
<comment type="similarity">
    <text evidence="2">Belongs to the CDK2AP family.</text>
</comment>
<evidence type="ECO:0000313" key="6">
    <source>
        <dbReference type="EMBL" id="VDN37064.1"/>
    </source>
</evidence>
<feature type="compositionally biased region" description="Polar residues" evidence="5">
    <location>
        <begin position="13"/>
        <end position="23"/>
    </location>
</feature>
<organism evidence="8">
    <name type="scientific">Gongylonema pulchrum</name>
    <dbReference type="NCBI Taxonomy" id="637853"/>
    <lineage>
        <taxon>Eukaryota</taxon>
        <taxon>Metazoa</taxon>
        <taxon>Ecdysozoa</taxon>
        <taxon>Nematoda</taxon>
        <taxon>Chromadorea</taxon>
        <taxon>Rhabditida</taxon>
        <taxon>Spirurina</taxon>
        <taxon>Spiruromorpha</taxon>
        <taxon>Spiruroidea</taxon>
        <taxon>Gongylonematidae</taxon>
        <taxon>Gongylonema</taxon>
    </lineage>
</organism>
<protein>
    <submittedName>
        <fullName evidence="8">Nucleoporin_N domain-containing protein</fullName>
    </submittedName>
</protein>
<sequence>MTGGEGTAHAAVQQLTPNQSSTTATLPQYSVPAAQVFGGSKYNQLLNIIEELGKDIRPTYTGNKLSSERLKRNIIHARILVRECMQSSIVLHERPAALQIIDKQSLELLVTTYQLHDENSRYSGSIYKLIGCKIIKKLAVPAGIFRFDRHPNSPTITAALTNGSVGIVSCDLNSLNTLPVISNGMLLSISMAAQGDGAVCSDTHGQLHVVCISSAVPAGIFRFDRHPNSPTVTAALTNGSVGIVSCDLNSLNTLAVISNGMLLSISMAAQGDRAVCSDTHGQLHVVCISSGRK</sequence>
<keyword evidence="3" id="KW-0597">Phosphoprotein</keyword>
<dbReference type="InterPro" id="IPR017266">
    <property type="entry name" value="DOC_1/2"/>
</dbReference>
<gene>
    <name evidence="6" type="ORF">GPUH_LOCUS20900</name>
</gene>
<dbReference type="Pfam" id="PF09806">
    <property type="entry name" value="CDK2AP"/>
    <property type="match status" value="1"/>
</dbReference>
<proteinExistence type="inferred from homology"/>
<dbReference type="Gene3D" id="6.10.140.1300">
    <property type="match status" value="1"/>
</dbReference>
<keyword evidence="4" id="KW-0539">Nucleus</keyword>
<evidence type="ECO:0000256" key="3">
    <source>
        <dbReference type="ARBA" id="ARBA00022553"/>
    </source>
</evidence>
<feature type="region of interest" description="Disordered" evidence="5">
    <location>
        <begin position="1"/>
        <end position="23"/>
    </location>
</feature>
<evidence type="ECO:0000313" key="8">
    <source>
        <dbReference type="WBParaSite" id="GPUH_0002092501-mRNA-1"/>
    </source>
</evidence>
<name>A0A183EIV9_9BILA</name>